<evidence type="ECO:0000256" key="3">
    <source>
        <dbReference type="ARBA" id="ARBA00022723"/>
    </source>
</evidence>
<dbReference type="GO" id="GO:0016787">
    <property type="term" value="F:hydrolase activity"/>
    <property type="evidence" value="ECO:0007669"/>
    <property type="project" value="UniProtKB-KW"/>
</dbReference>
<dbReference type="PANTHER" id="PTHR46193">
    <property type="entry name" value="6-PHOSPHOGLUCONATE PHOSPHATASE"/>
    <property type="match status" value="1"/>
</dbReference>
<accession>S5Y0T2</accession>
<evidence type="ECO:0000256" key="4">
    <source>
        <dbReference type="ARBA" id="ARBA00022842"/>
    </source>
</evidence>
<dbReference type="PANTHER" id="PTHR46193:SF10">
    <property type="entry name" value="6-PHOSPHOGLUCONATE PHOSPHATASE"/>
    <property type="match status" value="1"/>
</dbReference>
<dbReference type="InterPro" id="IPR051600">
    <property type="entry name" value="Beta-PGM-like"/>
</dbReference>
<dbReference type="Proteomes" id="UP000015480">
    <property type="component" value="Plasmid pAMI5"/>
</dbReference>
<keyword evidence="5" id="KW-0614">Plasmid</keyword>
<evidence type="ECO:0000313" key="5">
    <source>
        <dbReference type="EMBL" id="AGT11102.1"/>
    </source>
</evidence>
<keyword evidence="4" id="KW-0460">Magnesium</keyword>
<evidence type="ECO:0000256" key="2">
    <source>
        <dbReference type="ARBA" id="ARBA00006171"/>
    </source>
</evidence>
<geneLocation type="plasmid" evidence="5 6">
    <name>pAMI5</name>
</geneLocation>
<dbReference type="Pfam" id="PF13419">
    <property type="entry name" value="HAD_2"/>
    <property type="match status" value="1"/>
</dbReference>
<dbReference type="InterPro" id="IPR036412">
    <property type="entry name" value="HAD-like_sf"/>
</dbReference>
<evidence type="ECO:0000313" key="6">
    <source>
        <dbReference type="Proteomes" id="UP000015480"/>
    </source>
</evidence>
<dbReference type="SUPFAM" id="SSF56784">
    <property type="entry name" value="HAD-like"/>
    <property type="match status" value="1"/>
</dbReference>
<keyword evidence="5" id="KW-0378">Hydrolase</keyword>
<dbReference type="SFLD" id="SFLDG01129">
    <property type="entry name" value="C1.5:_HAD__Beta-PGM__Phosphata"/>
    <property type="match status" value="1"/>
</dbReference>
<dbReference type="EMBL" id="CP006653">
    <property type="protein sequence ID" value="AGT11102.1"/>
    <property type="molecule type" value="Genomic_DNA"/>
</dbReference>
<dbReference type="NCBIfam" id="TIGR01509">
    <property type="entry name" value="HAD-SF-IA-v3"/>
    <property type="match status" value="1"/>
</dbReference>
<dbReference type="Gene3D" id="1.10.150.240">
    <property type="entry name" value="Putative phosphatase, domain 2"/>
    <property type="match status" value="1"/>
</dbReference>
<dbReference type="AlphaFoldDB" id="S5Y0T2"/>
<dbReference type="KEGG" id="pami:JCM7686_pAMI5p036"/>
<dbReference type="SFLD" id="SFLDS00003">
    <property type="entry name" value="Haloacid_Dehalogenase"/>
    <property type="match status" value="1"/>
</dbReference>
<dbReference type="InterPro" id="IPR023198">
    <property type="entry name" value="PGP-like_dom2"/>
</dbReference>
<dbReference type="PATRIC" id="fig|1367847.3.peg.4061"/>
<protein>
    <submittedName>
        <fullName evidence="5">HAD family hydrolase</fullName>
    </submittedName>
</protein>
<dbReference type="InterPro" id="IPR006439">
    <property type="entry name" value="HAD-SF_hydro_IA"/>
</dbReference>
<keyword evidence="6" id="KW-1185">Reference proteome</keyword>
<dbReference type="HOGENOM" id="CLU_045011_13_2_5"/>
<dbReference type="GO" id="GO:0046872">
    <property type="term" value="F:metal ion binding"/>
    <property type="evidence" value="ECO:0007669"/>
    <property type="project" value="UniProtKB-KW"/>
</dbReference>
<comment type="cofactor">
    <cofactor evidence="1">
        <name>Mg(2+)</name>
        <dbReference type="ChEBI" id="CHEBI:18420"/>
    </cofactor>
</comment>
<organism evidence="5 6">
    <name type="scientific">Paracoccus aminophilus JCM 7686</name>
    <dbReference type="NCBI Taxonomy" id="1367847"/>
    <lineage>
        <taxon>Bacteria</taxon>
        <taxon>Pseudomonadati</taxon>
        <taxon>Pseudomonadota</taxon>
        <taxon>Alphaproteobacteria</taxon>
        <taxon>Rhodobacterales</taxon>
        <taxon>Paracoccaceae</taxon>
        <taxon>Paracoccus</taxon>
    </lineage>
</organism>
<dbReference type="RefSeq" id="WP_020952874.1">
    <property type="nucleotide sequence ID" value="NC_022043.1"/>
</dbReference>
<proteinExistence type="inferred from homology"/>
<name>S5Y0T2_PARAH</name>
<reference evidence="5 6" key="1">
    <citation type="journal article" date="2014" name="BMC Genomics">
        <title>Architecture and functions of a multipartite genome of the methylotrophic bacterium Paracoccus aminophilus JCM 7686, containing primary and secondary chromids.</title>
        <authorList>
            <person name="Dziewit L."/>
            <person name="Czarnecki J."/>
            <person name="Wibberg D."/>
            <person name="Radlinska M."/>
            <person name="Mrozek P."/>
            <person name="Szymczak M."/>
            <person name="Schluter A."/>
            <person name="Puhler A."/>
            <person name="Bartosik D."/>
        </authorList>
    </citation>
    <scope>NUCLEOTIDE SEQUENCE [LARGE SCALE GENOMIC DNA]</scope>
    <source>
        <strain evidence="5">JCM 7686</strain>
        <plasmid evidence="6">Plasmid pAMI5</plasmid>
    </source>
</reference>
<dbReference type="InterPro" id="IPR041492">
    <property type="entry name" value="HAD_2"/>
</dbReference>
<evidence type="ECO:0000256" key="1">
    <source>
        <dbReference type="ARBA" id="ARBA00001946"/>
    </source>
</evidence>
<sequence>MIDLLIFDCDGVLIDSEPLASACMFDAFTSAGVQTSVEEVHRLFTGLGQAEARELARTRWNITEMDPIFAEMNAGLYPRFARELTEMPGISALLGEFRGMRKCVASNSLLERLRLSLGLLPIWSEFAPHVYSAEQVAQGKPAPDLIELCLSRMETPAPRALMIDDSPHGILAARAAGVLPIGFVDPRDPRSGRVEVLRAAGAVEVATGTAELGKVLREICG</sequence>
<gene>
    <name evidence="5" type="ORF">JCM7686_pAMI5p036</name>
</gene>
<dbReference type="OrthoDB" id="9797743at2"/>
<keyword evidence="3" id="KW-0479">Metal-binding</keyword>
<comment type="similarity">
    <text evidence="2">Belongs to the HAD-like hydrolase superfamily. CbbY/CbbZ/Gph/YieH family.</text>
</comment>
<dbReference type="InterPro" id="IPR023214">
    <property type="entry name" value="HAD_sf"/>
</dbReference>
<dbReference type="Gene3D" id="3.40.50.1000">
    <property type="entry name" value="HAD superfamily/HAD-like"/>
    <property type="match status" value="1"/>
</dbReference>